<comment type="cofactor">
    <cofactor evidence="8">
        <name>FMN</name>
        <dbReference type="ChEBI" id="CHEBI:58210"/>
    </cofactor>
    <text evidence="8">Binds 1 FMN per subunit.</text>
</comment>
<dbReference type="PIRSF" id="PIRSF000232">
    <property type="entry name" value="YdjA"/>
    <property type="match status" value="1"/>
</dbReference>
<feature type="binding site" description="in other chain" evidence="8">
    <location>
        <begin position="10"/>
        <end position="12"/>
    </location>
    <ligand>
        <name>FMN</name>
        <dbReference type="ChEBI" id="CHEBI:58210"/>
        <note>ligand shared between dimeric partners</note>
    </ligand>
</feature>
<keyword evidence="3 7" id="KW-0288">FMN</keyword>
<dbReference type="PANTHER" id="PTHR43821:SF1">
    <property type="entry name" value="NAD(P)H NITROREDUCTASE YDJA-RELATED"/>
    <property type="match status" value="1"/>
</dbReference>
<evidence type="ECO:0000256" key="2">
    <source>
        <dbReference type="ARBA" id="ARBA00022630"/>
    </source>
</evidence>
<evidence type="ECO:0000313" key="12">
    <source>
        <dbReference type="Proteomes" id="UP000501602"/>
    </source>
</evidence>
<dbReference type="AlphaFoldDB" id="A0A6H1UD51"/>
<evidence type="ECO:0000256" key="5">
    <source>
        <dbReference type="ARBA" id="ARBA00023002"/>
    </source>
</evidence>
<dbReference type="InterPro" id="IPR052530">
    <property type="entry name" value="NAD(P)H_nitroreductase"/>
</dbReference>
<dbReference type="EC" id="1.-.-.-" evidence="7"/>
<sequence length="182" mass="19986">MDAQQLLLNRHSQPRLTEPGPNPDQLQLILQAALRAPDHAMLKPYEFVVAQEEGLNRLGEIFFESAQASGDSGESLARARLLPTRAPMVITVIAKVTEHPKVPPIEQHLTAGCALLQMQQMALALGLGGVWRSGNFARDNVVRDAFGLQQQDEIVGFLYLGTPVKATQPTTAKAITPYWRLL</sequence>
<dbReference type="Pfam" id="PF00881">
    <property type="entry name" value="Nitroreductase"/>
    <property type="match status" value="1"/>
</dbReference>
<comment type="similarity">
    <text evidence="1 7">Belongs to the nitroreductase family.</text>
</comment>
<feature type="compositionally biased region" description="Polar residues" evidence="9">
    <location>
        <begin position="1"/>
        <end position="15"/>
    </location>
</feature>
<dbReference type="PANTHER" id="PTHR43821">
    <property type="entry name" value="NAD(P)H NITROREDUCTASE YDJA-RELATED"/>
    <property type="match status" value="1"/>
</dbReference>
<reference evidence="11 12" key="1">
    <citation type="submission" date="2020-04" db="EMBL/GenBank/DDBJ databases">
        <title>Ferrimonas sp. S7 isolated from sea water.</title>
        <authorList>
            <person name="Bae S.S."/>
            <person name="Baek K."/>
        </authorList>
    </citation>
    <scope>NUCLEOTIDE SEQUENCE [LARGE SCALE GENOMIC DNA]</scope>
    <source>
        <strain evidence="11 12">S7</strain>
    </source>
</reference>
<proteinExistence type="inferred from homology"/>
<dbReference type="InterPro" id="IPR029479">
    <property type="entry name" value="Nitroreductase"/>
</dbReference>
<feature type="region of interest" description="Disordered" evidence="9">
    <location>
        <begin position="1"/>
        <end position="23"/>
    </location>
</feature>
<dbReference type="KEGG" id="fes:HER31_04050"/>
<feature type="binding site" evidence="8">
    <location>
        <position position="39"/>
    </location>
    <ligand>
        <name>FMN</name>
        <dbReference type="ChEBI" id="CHEBI:58210"/>
        <note>ligand shared between dimeric partners</note>
    </ligand>
</feature>
<dbReference type="GO" id="GO:0016491">
    <property type="term" value="F:oxidoreductase activity"/>
    <property type="evidence" value="ECO:0007669"/>
    <property type="project" value="UniProtKB-UniRule"/>
</dbReference>
<evidence type="ECO:0000256" key="9">
    <source>
        <dbReference type="SAM" id="MobiDB-lite"/>
    </source>
</evidence>
<keyword evidence="12" id="KW-1185">Reference proteome</keyword>
<dbReference type="NCBIfam" id="NF008088">
    <property type="entry name" value="PRK10828.1"/>
    <property type="match status" value="1"/>
</dbReference>
<evidence type="ECO:0000259" key="10">
    <source>
        <dbReference type="Pfam" id="PF00881"/>
    </source>
</evidence>
<dbReference type="InterPro" id="IPR026021">
    <property type="entry name" value="YdjA-like"/>
</dbReference>
<keyword evidence="4 7" id="KW-0521">NADP</keyword>
<evidence type="ECO:0000256" key="1">
    <source>
        <dbReference type="ARBA" id="ARBA00007118"/>
    </source>
</evidence>
<keyword evidence="5 7" id="KW-0560">Oxidoreductase</keyword>
<dbReference type="CDD" id="cd02135">
    <property type="entry name" value="YdjA-like"/>
    <property type="match status" value="1"/>
</dbReference>
<dbReference type="Gene3D" id="3.40.109.10">
    <property type="entry name" value="NADH Oxidase"/>
    <property type="match status" value="1"/>
</dbReference>
<dbReference type="InterPro" id="IPR000415">
    <property type="entry name" value="Nitroreductase-like"/>
</dbReference>
<evidence type="ECO:0000256" key="6">
    <source>
        <dbReference type="ARBA" id="ARBA00023027"/>
    </source>
</evidence>
<keyword evidence="6 7" id="KW-0520">NAD</keyword>
<dbReference type="SUPFAM" id="SSF55469">
    <property type="entry name" value="FMN-dependent nitroreductase-like"/>
    <property type="match status" value="1"/>
</dbReference>
<evidence type="ECO:0000256" key="3">
    <source>
        <dbReference type="ARBA" id="ARBA00022643"/>
    </source>
</evidence>
<accession>A0A6H1UD51</accession>
<feature type="binding site" description="in other chain" evidence="8">
    <location>
        <begin position="131"/>
        <end position="133"/>
    </location>
    <ligand>
        <name>FMN</name>
        <dbReference type="ChEBI" id="CHEBI:58210"/>
        <note>ligand shared between dimeric partners</note>
    </ligand>
</feature>
<name>A0A6H1UD51_9GAMM</name>
<evidence type="ECO:0000313" key="11">
    <source>
        <dbReference type="EMBL" id="QIZ76136.1"/>
    </source>
</evidence>
<protein>
    <recommendedName>
        <fullName evidence="7">Putative NAD(P)H nitroreductase</fullName>
        <ecNumber evidence="7">1.-.-.-</ecNumber>
    </recommendedName>
</protein>
<evidence type="ECO:0000256" key="7">
    <source>
        <dbReference type="PIRNR" id="PIRNR000232"/>
    </source>
</evidence>
<keyword evidence="2 7" id="KW-0285">Flavoprotein</keyword>
<dbReference type="Proteomes" id="UP000501602">
    <property type="component" value="Chromosome"/>
</dbReference>
<dbReference type="EMBL" id="CP051180">
    <property type="protein sequence ID" value="QIZ76136.1"/>
    <property type="molecule type" value="Genomic_DNA"/>
</dbReference>
<feature type="binding site" evidence="8">
    <location>
        <position position="35"/>
    </location>
    <ligand>
        <name>FMN</name>
        <dbReference type="ChEBI" id="CHEBI:58210"/>
        <note>ligand shared between dimeric partners</note>
    </ligand>
</feature>
<organism evidence="11 12">
    <name type="scientific">Ferrimonas lipolytica</name>
    <dbReference type="NCBI Taxonomy" id="2724191"/>
    <lineage>
        <taxon>Bacteria</taxon>
        <taxon>Pseudomonadati</taxon>
        <taxon>Pseudomonadota</taxon>
        <taxon>Gammaproteobacteria</taxon>
        <taxon>Alteromonadales</taxon>
        <taxon>Ferrimonadaceae</taxon>
        <taxon>Ferrimonas</taxon>
    </lineage>
</organism>
<dbReference type="RefSeq" id="WP_168659396.1">
    <property type="nucleotide sequence ID" value="NZ_CP051180.1"/>
</dbReference>
<evidence type="ECO:0000256" key="8">
    <source>
        <dbReference type="PIRSR" id="PIRSR000232-1"/>
    </source>
</evidence>
<evidence type="ECO:0000256" key="4">
    <source>
        <dbReference type="ARBA" id="ARBA00022857"/>
    </source>
</evidence>
<gene>
    <name evidence="11" type="ORF">HER31_04050</name>
</gene>
<feature type="domain" description="Nitroreductase" evidence="10">
    <location>
        <begin position="16"/>
        <end position="161"/>
    </location>
</feature>